<dbReference type="RefSeq" id="WP_198124444.1">
    <property type="nucleotide sequence ID" value="NZ_JAECZC010000013.1"/>
</dbReference>
<dbReference type="NCBIfam" id="TIGR01382">
    <property type="entry name" value="PfpI"/>
    <property type="match status" value="1"/>
</dbReference>
<dbReference type="PANTHER" id="PTHR42733">
    <property type="entry name" value="DJ-1 PROTEIN"/>
    <property type="match status" value="1"/>
</dbReference>
<dbReference type="SUPFAM" id="SSF52317">
    <property type="entry name" value="Class I glutamine amidotransferase-like"/>
    <property type="match status" value="1"/>
</dbReference>
<dbReference type="Gene3D" id="3.40.50.880">
    <property type="match status" value="1"/>
</dbReference>
<sequence>MTAKKILMLIGDYVEDYEVMVPFQALQMVGHTVHAVCPDKKAGDKVRTAVHDFEGDQTYSEKPGHNFTLNATFAEIEPATYDALVVPGGRAPEYIRLNQQVLEITRHFAQANKPIAAICHGLQLLAAADVLRGKSCTAYPACSPDVRGAGGIYVQIPVDEAIVDGNLVTAPAWPAHPRWLAEFLKVLGTKVEHPEIASLKS</sequence>
<dbReference type="Proteomes" id="UP000632766">
    <property type="component" value="Unassembled WGS sequence"/>
</dbReference>
<gene>
    <name evidence="3" type="ORF">I8748_10155</name>
</gene>
<comment type="caution">
    <text evidence="3">The sequence shown here is derived from an EMBL/GenBank/DDBJ whole genome shotgun (WGS) entry which is preliminary data.</text>
</comment>
<dbReference type="PANTHER" id="PTHR42733:SF2">
    <property type="entry name" value="DJ-1_THIJ_PFPI FAMILY PROTEIN"/>
    <property type="match status" value="1"/>
</dbReference>
<dbReference type="PROSITE" id="PS51276">
    <property type="entry name" value="PEPTIDASE_C56_PFPI"/>
    <property type="match status" value="1"/>
</dbReference>
<proteinExistence type="inferred from homology"/>
<comment type="similarity">
    <text evidence="1">Belongs to the peptidase C56 family.</text>
</comment>
<reference evidence="3 4" key="1">
    <citation type="journal article" date="2021" name="Int. J. Syst. Evol. Microbiol.">
        <title>Amazonocrinis nigriterrae gen. nov., sp. nov., Atlanticothrix silvestris gen. nov., sp. nov. and Dendronalium phyllosphericum gen. nov., sp. nov., nostocacean cyanobacteria from Brazilian environments.</title>
        <authorList>
            <person name="Alvarenga D.O."/>
            <person name="Andreote A.P.D."/>
            <person name="Branco L.H.Z."/>
            <person name="Delbaje E."/>
            <person name="Cruz R.B."/>
            <person name="Varani A.M."/>
            <person name="Fiore M.F."/>
        </authorList>
    </citation>
    <scope>NUCLEOTIDE SEQUENCE [LARGE SCALE GENOMIC DNA]</scope>
    <source>
        <strain evidence="3 4">CENA67</strain>
    </source>
</reference>
<dbReference type="EMBL" id="JAECZC010000013">
    <property type="protein sequence ID" value="MBH8562534.1"/>
    <property type="molecule type" value="Genomic_DNA"/>
</dbReference>
<dbReference type="AlphaFoldDB" id="A0A8J7L6P5"/>
<evidence type="ECO:0000313" key="3">
    <source>
        <dbReference type="EMBL" id="MBH8562534.1"/>
    </source>
</evidence>
<evidence type="ECO:0000313" key="4">
    <source>
        <dbReference type="Proteomes" id="UP000632766"/>
    </source>
</evidence>
<keyword evidence="4" id="KW-1185">Reference proteome</keyword>
<dbReference type="InterPro" id="IPR006286">
    <property type="entry name" value="C56_PfpI-like"/>
</dbReference>
<dbReference type="InterPro" id="IPR029062">
    <property type="entry name" value="Class_I_gatase-like"/>
</dbReference>
<name>A0A8J7L6P5_9NOST</name>
<organism evidence="3 4">
    <name type="scientific">Amazonocrinis nigriterrae CENA67</name>
    <dbReference type="NCBI Taxonomy" id="2794033"/>
    <lineage>
        <taxon>Bacteria</taxon>
        <taxon>Bacillati</taxon>
        <taxon>Cyanobacteriota</taxon>
        <taxon>Cyanophyceae</taxon>
        <taxon>Nostocales</taxon>
        <taxon>Nostocaceae</taxon>
        <taxon>Amazonocrinis</taxon>
        <taxon>Amazonocrinis nigriterrae</taxon>
    </lineage>
</organism>
<evidence type="ECO:0000256" key="1">
    <source>
        <dbReference type="ARBA" id="ARBA00008542"/>
    </source>
</evidence>
<feature type="domain" description="DJ-1/PfpI" evidence="2">
    <location>
        <begin position="4"/>
        <end position="185"/>
    </location>
</feature>
<dbReference type="CDD" id="cd03169">
    <property type="entry name" value="GATase1_PfpI_1"/>
    <property type="match status" value="1"/>
</dbReference>
<dbReference type="Pfam" id="PF01965">
    <property type="entry name" value="DJ-1_PfpI"/>
    <property type="match status" value="1"/>
</dbReference>
<protein>
    <submittedName>
        <fullName evidence="3">DJ-1/PfpI family protein</fullName>
    </submittedName>
</protein>
<accession>A0A8J7L6P5</accession>
<dbReference type="InterPro" id="IPR002818">
    <property type="entry name" value="DJ-1/PfpI"/>
</dbReference>
<evidence type="ECO:0000259" key="2">
    <source>
        <dbReference type="Pfam" id="PF01965"/>
    </source>
</evidence>